<keyword evidence="3" id="KW-0378">Hydrolase</keyword>
<dbReference type="SUPFAM" id="SSF52540">
    <property type="entry name" value="P-loop containing nucleoside triphosphate hydrolases"/>
    <property type="match status" value="1"/>
</dbReference>
<organism evidence="7 8">
    <name type="scientific">Rhizoclosmatium globosum</name>
    <dbReference type="NCBI Taxonomy" id="329046"/>
    <lineage>
        <taxon>Eukaryota</taxon>
        <taxon>Fungi</taxon>
        <taxon>Fungi incertae sedis</taxon>
        <taxon>Chytridiomycota</taxon>
        <taxon>Chytridiomycota incertae sedis</taxon>
        <taxon>Chytridiomycetes</taxon>
        <taxon>Chytridiales</taxon>
        <taxon>Chytriomycetaceae</taxon>
        <taxon>Rhizoclosmatium</taxon>
    </lineage>
</organism>
<name>A0A1Y2BMW7_9FUNG</name>
<protein>
    <recommendedName>
        <fullName evidence="6">Dynamin N-terminal domain-containing protein</fullName>
    </recommendedName>
</protein>
<dbReference type="PANTHER" id="PTHR10465:SF0">
    <property type="entry name" value="SARCALUMENIN"/>
    <property type="match status" value="1"/>
</dbReference>
<dbReference type="EMBL" id="MCGO01000057">
    <property type="protein sequence ID" value="ORY36106.1"/>
    <property type="molecule type" value="Genomic_DNA"/>
</dbReference>
<evidence type="ECO:0000256" key="2">
    <source>
        <dbReference type="ARBA" id="ARBA00022741"/>
    </source>
</evidence>
<dbReference type="GO" id="GO:0051646">
    <property type="term" value="P:mitochondrion localization"/>
    <property type="evidence" value="ECO:0007669"/>
    <property type="project" value="TreeGrafter"/>
</dbReference>
<evidence type="ECO:0000313" key="8">
    <source>
        <dbReference type="Proteomes" id="UP000193642"/>
    </source>
</evidence>
<dbReference type="Gene3D" id="3.40.50.300">
    <property type="entry name" value="P-loop containing nucleotide triphosphate hydrolases"/>
    <property type="match status" value="1"/>
</dbReference>
<evidence type="ECO:0000313" key="7">
    <source>
        <dbReference type="EMBL" id="ORY36106.1"/>
    </source>
</evidence>
<dbReference type="GO" id="GO:0008053">
    <property type="term" value="P:mitochondrial fusion"/>
    <property type="evidence" value="ECO:0007669"/>
    <property type="project" value="TreeGrafter"/>
</dbReference>
<feature type="domain" description="Dynamin N-terminal" evidence="6">
    <location>
        <begin position="47"/>
        <end position="226"/>
    </location>
</feature>
<dbReference type="InterPro" id="IPR045063">
    <property type="entry name" value="Dynamin_N"/>
</dbReference>
<gene>
    <name evidence="7" type="ORF">BCR33DRAFT_483872</name>
</gene>
<keyword evidence="4" id="KW-0342">GTP-binding</keyword>
<accession>A0A1Y2BMW7</accession>
<dbReference type="Pfam" id="PF00350">
    <property type="entry name" value="Dynamin_N"/>
    <property type="match status" value="1"/>
</dbReference>
<keyword evidence="2" id="KW-0547">Nucleotide-binding</keyword>
<evidence type="ECO:0000256" key="4">
    <source>
        <dbReference type="ARBA" id="ARBA00023134"/>
    </source>
</evidence>
<dbReference type="InterPro" id="IPR027094">
    <property type="entry name" value="Mitofusin_fam"/>
</dbReference>
<dbReference type="Proteomes" id="UP000193642">
    <property type="component" value="Unassembled WGS sequence"/>
</dbReference>
<dbReference type="PANTHER" id="PTHR10465">
    <property type="entry name" value="TRANSMEMBRANE GTPASE FZO1"/>
    <property type="match status" value="1"/>
</dbReference>
<evidence type="ECO:0000256" key="3">
    <source>
        <dbReference type="ARBA" id="ARBA00022801"/>
    </source>
</evidence>
<dbReference type="AlphaFoldDB" id="A0A1Y2BMW7"/>
<evidence type="ECO:0000256" key="5">
    <source>
        <dbReference type="ARBA" id="ARBA00023136"/>
    </source>
</evidence>
<dbReference type="InterPro" id="IPR027417">
    <property type="entry name" value="P-loop_NTPase"/>
</dbReference>
<comment type="subcellular location">
    <subcellularLocation>
        <location evidence="1">Membrane</location>
    </subcellularLocation>
</comment>
<dbReference type="GO" id="GO:0005741">
    <property type="term" value="C:mitochondrial outer membrane"/>
    <property type="evidence" value="ECO:0007669"/>
    <property type="project" value="TreeGrafter"/>
</dbReference>
<dbReference type="GO" id="GO:0005525">
    <property type="term" value="F:GTP binding"/>
    <property type="evidence" value="ECO:0007669"/>
    <property type="project" value="UniProtKB-KW"/>
</dbReference>
<dbReference type="OrthoDB" id="9984778at2759"/>
<keyword evidence="8" id="KW-1185">Reference proteome</keyword>
<dbReference type="GO" id="GO:0003924">
    <property type="term" value="F:GTPase activity"/>
    <property type="evidence" value="ECO:0007669"/>
    <property type="project" value="InterPro"/>
</dbReference>
<evidence type="ECO:0000256" key="1">
    <source>
        <dbReference type="ARBA" id="ARBA00004370"/>
    </source>
</evidence>
<sequence>MNLQEVKNAIACLKALEAATEFDSRIDDALKVLATADVGGTNHEIVVAVAGLINSGKSTIINALLATGLCPMGDEPETGVALTIRALIREQANMDLYSNNTDSSFSLVGSGNAEKLRAHLKTINTSVRKVPLETSTKASTHSVNGNFQFLRNLSTSSSSKVSLLDLPGTNEAGALHIQALGKDHIALADVLLVVTDATQMETDAEYRFWQRLASSNIQARIIVFVNKVDTLDDSDDGESVTTRLVSLVKRYTNDAISLEPSQVFAGNASQSLVAKSVLLRRESIAKVPCDNLEWLPKLCKNSLNVSITGWSSIHDLESKLMKALGGTSCENILTHNKWADFEDGISNAVAVANQSREERCLHRIQSVCASMLNVCDSITAILKEKLVSAQAELNTHIALEKKLEEQVRVCINNWVDTEQARLFDAIQTPLSNLYPKLVEATNKISRFVEATDLATIEKVIKTLAKETKLYSDAISKGIEHIGVNIAESRTRLESRLLQDCCEQSSIEILPSAARSDTIKLLLSLTKSLSSRIVDLSKSELDGFLKTSLRFSSGPSKTYSEYLQYGDTSTVISVGIPGSVSEGGCWKLGHNTRLQFFIKLPSNAVGLPCMLNLKHLTSDAGRSSRAEVTVKYNGRNIRSRYDPFQFHSPNGGRVGFHSYAEDSWFVDGSFNNSNCACVEIFYVSGTSKYWLQQIGISCELPGNQIKQVDVGRICWTKFCLCLAICGVYQKKLEFCLRFCMVLQFTRISLMSINRLSNRLLH</sequence>
<evidence type="ECO:0000259" key="6">
    <source>
        <dbReference type="Pfam" id="PF00350"/>
    </source>
</evidence>
<reference evidence="7 8" key="1">
    <citation type="submission" date="2016-07" db="EMBL/GenBank/DDBJ databases">
        <title>Pervasive Adenine N6-methylation of Active Genes in Fungi.</title>
        <authorList>
            <consortium name="DOE Joint Genome Institute"/>
            <person name="Mondo S.J."/>
            <person name="Dannebaum R.O."/>
            <person name="Kuo R.C."/>
            <person name="Labutti K."/>
            <person name="Haridas S."/>
            <person name="Kuo A."/>
            <person name="Salamov A."/>
            <person name="Ahrendt S.R."/>
            <person name="Lipzen A."/>
            <person name="Sullivan W."/>
            <person name="Andreopoulos W.B."/>
            <person name="Clum A."/>
            <person name="Lindquist E."/>
            <person name="Daum C."/>
            <person name="Ramamoorthy G.K."/>
            <person name="Gryganskyi A."/>
            <person name="Culley D."/>
            <person name="Magnuson J.K."/>
            <person name="James T.Y."/>
            <person name="O'Malley M.A."/>
            <person name="Stajich J.E."/>
            <person name="Spatafora J.W."/>
            <person name="Visel A."/>
            <person name="Grigoriev I.V."/>
        </authorList>
    </citation>
    <scope>NUCLEOTIDE SEQUENCE [LARGE SCALE GENOMIC DNA]</scope>
    <source>
        <strain evidence="7 8">JEL800</strain>
    </source>
</reference>
<comment type="caution">
    <text evidence="7">The sequence shown here is derived from an EMBL/GenBank/DDBJ whole genome shotgun (WGS) entry which is preliminary data.</text>
</comment>
<proteinExistence type="predicted"/>
<keyword evidence="5" id="KW-0472">Membrane</keyword>